<dbReference type="RefSeq" id="XP_026744608.1">
    <property type="nucleotide sequence ID" value="XM_026888807.1"/>
</dbReference>
<keyword evidence="4" id="KW-1133">Transmembrane helix</keyword>
<evidence type="ECO:0000256" key="1">
    <source>
        <dbReference type="ARBA" id="ARBA00022729"/>
    </source>
</evidence>
<organism evidence="5 6">
    <name type="scientific">Trichoplusia ni</name>
    <name type="common">Cabbage looper</name>
    <dbReference type="NCBI Taxonomy" id="7111"/>
    <lineage>
        <taxon>Eukaryota</taxon>
        <taxon>Metazoa</taxon>
        <taxon>Ecdysozoa</taxon>
        <taxon>Arthropoda</taxon>
        <taxon>Hexapoda</taxon>
        <taxon>Insecta</taxon>
        <taxon>Pterygota</taxon>
        <taxon>Neoptera</taxon>
        <taxon>Endopterygota</taxon>
        <taxon>Lepidoptera</taxon>
        <taxon>Glossata</taxon>
        <taxon>Ditrysia</taxon>
        <taxon>Noctuoidea</taxon>
        <taxon>Noctuidae</taxon>
        <taxon>Plusiinae</taxon>
        <taxon>Trichoplusia</taxon>
    </lineage>
</organism>
<protein>
    <submittedName>
        <fullName evidence="6">Protein takeout-like</fullName>
    </submittedName>
</protein>
<dbReference type="Proteomes" id="UP000322000">
    <property type="component" value="Chromosome 27"/>
</dbReference>
<dbReference type="KEGG" id="tnl:113505930"/>
<evidence type="ECO:0000256" key="2">
    <source>
        <dbReference type="ARBA" id="ARBA00023108"/>
    </source>
</evidence>
<dbReference type="GeneID" id="113505930"/>
<keyword evidence="4" id="KW-0812">Transmembrane</keyword>
<keyword evidence="5" id="KW-1185">Reference proteome</keyword>
<keyword evidence="4" id="KW-0472">Membrane</keyword>
<sequence>MSFSKHFVDIRILNIKGNLQRRRRHRVYIVSASLRTRIVHLIGVTMKGVVIVCVAVFGIAGCSLAPFITPCREQDTACLRASAQKAVPILAAGIPEMGIATLDPMHVEQVRTSQAGLDMDFRNTSVTGLRNCEVLHCKRHAHSTFVDLKCSVMLVGNYTLGGKLLIMPIDGTGRYAIKINDIVVKIMFKVGERMMNGNAYWVVESWKHTSEVQTGAHFLFRNLFHGNKALSDAVHAFANENWRDIFQEVAPPIVKAIVAKIVDESTKLFNKVPIKDLVLQ</sequence>
<dbReference type="InterPro" id="IPR038606">
    <property type="entry name" value="To_sf"/>
</dbReference>
<dbReference type="SMART" id="SM00700">
    <property type="entry name" value="JHBP"/>
    <property type="match status" value="1"/>
</dbReference>
<evidence type="ECO:0000256" key="4">
    <source>
        <dbReference type="SAM" id="Phobius"/>
    </source>
</evidence>
<proteinExistence type="inferred from homology"/>
<dbReference type="CTD" id="692495"/>
<evidence type="ECO:0000313" key="5">
    <source>
        <dbReference type="Proteomes" id="UP000322000"/>
    </source>
</evidence>
<dbReference type="Gene3D" id="3.15.10.30">
    <property type="entry name" value="Haemolymph juvenile hormone binding protein"/>
    <property type="match status" value="1"/>
</dbReference>
<dbReference type="AlphaFoldDB" id="A0A7E5WUT6"/>
<gene>
    <name evidence="6" type="primary">LOC113505930</name>
</gene>
<feature type="transmembrane region" description="Helical" evidence="4">
    <location>
        <begin position="44"/>
        <end position="68"/>
    </location>
</feature>
<dbReference type="OrthoDB" id="8186595at2759"/>
<name>A0A7E5WUT6_TRINI</name>
<dbReference type="InterPro" id="IPR010562">
    <property type="entry name" value="Haemolymph_juvenile_hormone-bd"/>
</dbReference>
<dbReference type="GO" id="GO:0007623">
    <property type="term" value="P:circadian rhythm"/>
    <property type="evidence" value="ECO:0007669"/>
    <property type="project" value="UniProtKB-ARBA"/>
</dbReference>
<dbReference type="PANTHER" id="PTHR11008">
    <property type="entry name" value="PROTEIN TAKEOUT-LIKE PROTEIN"/>
    <property type="match status" value="1"/>
</dbReference>
<dbReference type="GO" id="GO:0005615">
    <property type="term" value="C:extracellular space"/>
    <property type="evidence" value="ECO:0007669"/>
    <property type="project" value="TreeGrafter"/>
</dbReference>
<dbReference type="Pfam" id="PF06585">
    <property type="entry name" value="JHBP"/>
    <property type="match status" value="1"/>
</dbReference>
<dbReference type="PANTHER" id="PTHR11008:SF32">
    <property type="entry name" value="CIRCADIAN CLOCK-CONTROLLED PROTEIN DAYWAKE-RELATED"/>
    <property type="match status" value="1"/>
</dbReference>
<dbReference type="FunFam" id="3.15.10.30:FF:000001">
    <property type="entry name" value="Takeout-like protein 1"/>
    <property type="match status" value="1"/>
</dbReference>
<accession>A0A7E5WUT6</accession>
<reference evidence="6" key="1">
    <citation type="submission" date="2025-08" db="UniProtKB">
        <authorList>
            <consortium name="RefSeq"/>
        </authorList>
    </citation>
    <scope>IDENTIFICATION</scope>
</reference>
<evidence type="ECO:0000313" key="6">
    <source>
        <dbReference type="RefSeq" id="XP_026744608.1"/>
    </source>
</evidence>
<keyword evidence="1" id="KW-0732">Signal</keyword>
<keyword evidence="2" id="KW-0090">Biological rhythms</keyword>
<evidence type="ECO:0000256" key="3">
    <source>
        <dbReference type="ARBA" id="ARBA00060902"/>
    </source>
</evidence>
<comment type="similarity">
    <text evidence="3">Belongs to the TO family.</text>
</comment>
<dbReference type="InParanoid" id="A0A7E5WUT6"/>